<sequence>FFYLALSYLATGECRKASECFQDLLRSSTLSPPLLWTLFGDLQGALEDDPRFFLALKADYALKALGRRDLCAELDDRARSVVRGKEEKLRLLSVELPHRIALREWEAAWDCLRAITDAEERAHSLGELVTALCRQGALQELITQCGEEDREQVVRLLEQKAAGSDLKHEKFYEFLYTFHTHRMCYRDAAAAMFELGQRLAQETSSGSVESVERQVNAYLMSINSLSLCEPRDQWIERPPRNRPGNVTSTKRSQDDRPRLEDVDFEVSPVVELSEIRNQYELALARRTLSRPPTSNLVCNPLTPSEAVSLLGSSGHFRLALQLSRSLDADPTPALIALTDRVSLFATGQASADGKEKGNDWLTEGETID</sequence>
<dbReference type="InterPro" id="IPR056535">
    <property type="entry name" value="TPR_NUP160_M"/>
</dbReference>
<dbReference type="OrthoDB" id="67716at2759"/>
<name>A0A7R8ZXA1_9CRUS</name>
<organism evidence="2">
    <name type="scientific">Cyprideis torosa</name>
    <dbReference type="NCBI Taxonomy" id="163714"/>
    <lineage>
        <taxon>Eukaryota</taxon>
        <taxon>Metazoa</taxon>
        <taxon>Ecdysozoa</taxon>
        <taxon>Arthropoda</taxon>
        <taxon>Crustacea</taxon>
        <taxon>Oligostraca</taxon>
        <taxon>Ostracoda</taxon>
        <taxon>Podocopa</taxon>
        <taxon>Podocopida</taxon>
        <taxon>Cytherocopina</taxon>
        <taxon>Cytheroidea</taxon>
        <taxon>Cytherideidae</taxon>
        <taxon>Cyprideis</taxon>
    </lineage>
</organism>
<dbReference type="EMBL" id="OB672453">
    <property type="protein sequence ID" value="CAD7235383.1"/>
    <property type="molecule type" value="Genomic_DNA"/>
</dbReference>
<evidence type="ECO:0000259" key="1">
    <source>
        <dbReference type="Pfam" id="PF23354"/>
    </source>
</evidence>
<accession>A0A7R8ZXA1</accession>
<dbReference type="GO" id="GO:0005643">
    <property type="term" value="C:nuclear pore"/>
    <property type="evidence" value="ECO:0007669"/>
    <property type="project" value="TreeGrafter"/>
</dbReference>
<reference evidence="2" key="1">
    <citation type="submission" date="2020-11" db="EMBL/GenBank/DDBJ databases">
        <authorList>
            <person name="Tran Van P."/>
        </authorList>
    </citation>
    <scope>NUCLEOTIDE SEQUENCE</scope>
</reference>
<evidence type="ECO:0000313" key="2">
    <source>
        <dbReference type="EMBL" id="CAD7235383.1"/>
    </source>
</evidence>
<dbReference type="PANTHER" id="PTHR21286:SF0">
    <property type="entry name" value="NUCLEAR PORE COMPLEX PROTEIN NUP160"/>
    <property type="match status" value="1"/>
</dbReference>
<gene>
    <name evidence="2" type="ORF">CTOB1V02_LOCUS13198</name>
</gene>
<proteinExistence type="predicted"/>
<feature type="non-terminal residue" evidence="2">
    <location>
        <position position="1"/>
    </location>
</feature>
<protein>
    <recommendedName>
        <fullName evidence="1">NUP160 middle TPR domain-containing protein</fullName>
    </recommendedName>
</protein>
<dbReference type="InterPro" id="IPR021717">
    <property type="entry name" value="Nucleoporin_Nup160"/>
</dbReference>
<feature type="domain" description="NUP160 middle TPR" evidence="1">
    <location>
        <begin position="2"/>
        <end position="227"/>
    </location>
</feature>
<dbReference type="GO" id="GO:0017056">
    <property type="term" value="F:structural constituent of nuclear pore"/>
    <property type="evidence" value="ECO:0007669"/>
    <property type="project" value="TreeGrafter"/>
</dbReference>
<dbReference type="PANTHER" id="PTHR21286">
    <property type="entry name" value="NUCLEAR PORE COMPLEX PROTEIN NUP160"/>
    <property type="match status" value="1"/>
</dbReference>
<dbReference type="Pfam" id="PF23354">
    <property type="entry name" value="TPR_NUP160_120_M"/>
    <property type="match status" value="1"/>
</dbReference>
<dbReference type="AlphaFoldDB" id="A0A7R8ZXA1"/>